<evidence type="ECO:0000259" key="5">
    <source>
        <dbReference type="PROSITE" id="PS01124"/>
    </source>
</evidence>
<dbReference type="InterPro" id="IPR009057">
    <property type="entry name" value="Homeodomain-like_sf"/>
</dbReference>
<dbReference type="EMBL" id="WNKT01000027">
    <property type="protein sequence ID" value="MTW21927.1"/>
    <property type="molecule type" value="Genomic_DNA"/>
</dbReference>
<evidence type="ECO:0000256" key="3">
    <source>
        <dbReference type="ARBA" id="ARBA00023163"/>
    </source>
</evidence>
<evidence type="ECO:0000256" key="4">
    <source>
        <dbReference type="SAM" id="MobiDB-lite"/>
    </source>
</evidence>
<evidence type="ECO:0000313" key="6">
    <source>
        <dbReference type="EMBL" id="MTW21927.1"/>
    </source>
</evidence>
<dbReference type="OrthoDB" id="6670788at2"/>
<sequence>MNSFENARTDPRNAPNPAATEVPFLGQWRLDGGPSSADVGDGPSPLPPEVGEERLSFEPLGEGAGLFEYRGLWHRAGSVWGQVQHPEPLVQLRIPDAGRTWLRVGEDRAIIETPQRYGLFFISAGAGPCHIRNQPGEPNRLIAPMMTVRRLQAILEGLPLPRALRDLLEGRACPVVAQPGVSVNMRRILSEIRSSPYSGEMRALHLQSKFLDLIVEMVADLSDAREQTGGAGSVEQRQARMARDILMAELTDPPSVEQLARRVGLNQKRLNAVFRDLYGAGVFQCLTRWRMDEARALLTEGEVPIKQIAQRLGYAHTNNFTLAFARHVGVPPGSYRRR</sequence>
<dbReference type="SMART" id="SM00342">
    <property type="entry name" value="HTH_ARAC"/>
    <property type="match status" value="1"/>
</dbReference>
<dbReference type="GO" id="GO:0043565">
    <property type="term" value="F:sequence-specific DNA binding"/>
    <property type="evidence" value="ECO:0007669"/>
    <property type="project" value="InterPro"/>
</dbReference>
<keyword evidence="1" id="KW-0805">Transcription regulation</keyword>
<dbReference type="PANTHER" id="PTHR47893:SF1">
    <property type="entry name" value="REGULATORY PROTEIN PCHR"/>
    <property type="match status" value="1"/>
</dbReference>
<evidence type="ECO:0000256" key="1">
    <source>
        <dbReference type="ARBA" id="ARBA00023015"/>
    </source>
</evidence>
<dbReference type="Pfam" id="PF12833">
    <property type="entry name" value="HTH_18"/>
    <property type="match status" value="1"/>
</dbReference>
<dbReference type="Proteomes" id="UP000434044">
    <property type="component" value="Unassembled WGS sequence"/>
</dbReference>
<dbReference type="PROSITE" id="PS00041">
    <property type="entry name" value="HTH_ARAC_FAMILY_1"/>
    <property type="match status" value="1"/>
</dbReference>
<evidence type="ECO:0000313" key="7">
    <source>
        <dbReference type="Proteomes" id="UP000434044"/>
    </source>
</evidence>
<dbReference type="PROSITE" id="PS01124">
    <property type="entry name" value="HTH_ARAC_FAMILY_2"/>
    <property type="match status" value="1"/>
</dbReference>
<keyword evidence="3" id="KW-0804">Transcription</keyword>
<dbReference type="InterPro" id="IPR018060">
    <property type="entry name" value="HTH_AraC"/>
</dbReference>
<feature type="domain" description="HTH araC/xylS-type" evidence="5">
    <location>
        <begin position="240"/>
        <end position="338"/>
    </location>
</feature>
<dbReference type="PANTHER" id="PTHR47893">
    <property type="entry name" value="REGULATORY PROTEIN PCHR"/>
    <property type="match status" value="1"/>
</dbReference>
<dbReference type="GO" id="GO:0003700">
    <property type="term" value="F:DNA-binding transcription factor activity"/>
    <property type="evidence" value="ECO:0007669"/>
    <property type="project" value="InterPro"/>
</dbReference>
<reference evidence="6 7" key="1">
    <citation type="submission" date="2019-11" db="EMBL/GenBank/DDBJ databases">
        <title>Whole-genome sequence of the anaerobic purple sulfur bacterium Allochromatium palmeri DSM 15591.</title>
        <authorList>
            <person name="Kyndt J.A."/>
            <person name="Meyer T.E."/>
        </authorList>
    </citation>
    <scope>NUCLEOTIDE SEQUENCE [LARGE SCALE GENOMIC DNA]</scope>
    <source>
        <strain evidence="6 7">DSM 15591</strain>
    </source>
</reference>
<dbReference type="InterPro" id="IPR053142">
    <property type="entry name" value="PchR_regulatory_protein"/>
</dbReference>
<keyword evidence="2" id="KW-0238">DNA-binding</keyword>
<dbReference type="SUPFAM" id="SSF46689">
    <property type="entry name" value="Homeodomain-like"/>
    <property type="match status" value="2"/>
</dbReference>
<proteinExistence type="predicted"/>
<gene>
    <name evidence="6" type="ORF">GJ668_12595</name>
</gene>
<dbReference type="InterPro" id="IPR018062">
    <property type="entry name" value="HTH_AraC-typ_CS"/>
</dbReference>
<dbReference type="InterPro" id="IPR020449">
    <property type="entry name" value="Tscrpt_reg_AraC-type_HTH"/>
</dbReference>
<organism evidence="6 7">
    <name type="scientific">Allochromatium palmeri</name>
    <dbReference type="NCBI Taxonomy" id="231048"/>
    <lineage>
        <taxon>Bacteria</taxon>
        <taxon>Pseudomonadati</taxon>
        <taxon>Pseudomonadota</taxon>
        <taxon>Gammaproteobacteria</taxon>
        <taxon>Chromatiales</taxon>
        <taxon>Chromatiaceae</taxon>
        <taxon>Allochromatium</taxon>
    </lineage>
</organism>
<dbReference type="PRINTS" id="PR00032">
    <property type="entry name" value="HTHARAC"/>
</dbReference>
<feature type="region of interest" description="Disordered" evidence="4">
    <location>
        <begin position="1"/>
        <end position="51"/>
    </location>
</feature>
<dbReference type="Gene3D" id="1.10.10.60">
    <property type="entry name" value="Homeodomain-like"/>
    <property type="match status" value="1"/>
</dbReference>
<keyword evidence="7" id="KW-1185">Reference proteome</keyword>
<evidence type="ECO:0000256" key="2">
    <source>
        <dbReference type="ARBA" id="ARBA00023125"/>
    </source>
</evidence>
<comment type="caution">
    <text evidence="6">The sequence shown here is derived from an EMBL/GenBank/DDBJ whole genome shotgun (WGS) entry which is preliminary data.</text>
</comment>
<dbReference type="AlphaFoldDB" id="A0A6N8EHE8"/>
<name>A0A6N8EHE8_9GAMM</name>
<protein>
    <submittedName>
        <fullName evidence="6">Helix-turn-helix domain-containing protein</fullName>
    </submittedName>
</protein>
<accession>A0A6N8EHE8</accession>